<dbReference type="SMART" id="SM01340">
    <property type="entry name" value="DNA_mis_repair"/>
    <property type="match status" value="1"/>
</dbReference>
<dbReference type="CDD" id="cd03483">
    <property type="entry name" value="MutL_Trans_MLH1"/>
    <property type="match status" value="1"/>
</dbReference>
<dbReference type="GO" id="GO:0016887">
    <property type="term" value="F:ATP hydrolysis activity"/>
    <property type="evidence" value="ECO:0007669"/>
    <property type="project" value="InterPro"/>
</dbReference>
<name>A0A4Q0A1I9_9FUNG</name>
<dbReference type="CDD" id="cd16926">
    <property type="entry name" value="HATPase_MutL-MLH-PMS-like"/>
    <property type="match status" value="1"/>
</dbReference>
<dbReference type="PANTHER" id="PTHR10073">
    <property type="entry name" value="DNA MISMATCH REPAIR PROTEIN MLH, PMS, MUTL"/>
    <property type="match status" value="1"/>
</dbReference>
<accession>A0A4Q0A1I9</accession>
<dbReference type="Pfam" id="PF16413">
    <property type="entry name" value="Mlh1_C"/>
    <property type="match status" value="1"/>
</dbReference>
<dbReference type="InterPro" id="IPR036890">
    <property type="entry name" value="HATPase_C_sf"/>
</dbReference>
<dbReference type="InterPro" id="IPR002099">
    <property type="entry name" value="MutL/Mlh/PMS"/>
</dbReference>
<protein>
    <recommendedName>
        <fullName evidence="7">DNA mismatch repair protein S5 domain-containing protein</fullName>
    </recommendedName>
</protein>
<feature type="compositionally biased region" description="Basic and acidic residues" evidence="6">
    <location>
        <begin position="408"/>
        <end position="422"/>
    </location>
</feature>
<comment type="subcellular location">
    <subcellularLocation>
        <location evidence="1">Nucleus</location>
    </subcellularLocation>
</comment>
<sequence>MADTSPSADAPPPSTPKPIRRLDPTVVNRIAAGEIIHRPANALKELLENALDAGAQSIQILAKDGGLKQLQIQDSGHGIRLADLPLVCERFTTSKLQTFEDLSSIQTFGFRGEALASISHIAHVTITSRTAESNCAYRAKYADGQLVPAKPGTSTDPKPCAGNVGTQILVEDLFYNVPFRRKALKNINDEYNRILEVVSRYAIHNAGVSMSCKKIGTTATDIHTPVGASIVDIISQTHGGKIRSQLLKLECAHANLGFTAKGYVTNANFSTKKMQFLLFINHRLVDSSSLKKAIESVYTTVLPKGSHPFVYLSLSIDPQNVDVNVHPTKREVHFLHEDEITIAIAEALQSTLAGSSESRTYQVQTLLATPMAEDRIDVHLDFHRPTQCAPPSTPAPAPSTPSTSNSRPYEHKLVRTDTRSRTLESFTFTSTPRSKPGPSNRLAQRNRPPDSSVHHSPPTMVPPRIPVRLTSILELRNEVQSNHHRELTRLLNGHTFVGLVDYSRALIQHETRLYMINYIRALEELFYQRTLLQFCNFGAIQIDPPVSLTELFLIALREQHVSRGQDENVNGDSDSNFQSDEDAKYRVLTNLIVSRREMLDEYFYLVVSDRGELQSLPLIIPNYTPNLLKLPLFLLRITTAVNWEEEKQCFRDFSRELARFYSPAPPLVLTDPFPDNHQGDFDPEQAWDTEEMREYRNCIQHTLFPAFKSHFFAPPSLAEAHCLLQLADLPDLYKIFERC</sequence>
<evidence type="ECO:0000256" key="1">
    <source>
        <dbReference type="ARBA" id="ARBA00004123"/>
    </source>
</evidence>
<keyword evidence="3" id="KW-0227">DNA damage</keyword>
<organism evidence="8 9">
    <name type="scientific">Dimargaris cristalligena</name>
    <dbReference type="NCBI Taxonomy" id="215637"/>
    <lineage>
        <taxon>Eukaryota</taxon>
        <taxon>Fungi</taxon>
        <taxon>Fungi incertae sedis</taxon>
        <taxon>Zoopagomycota</taxon>
        <taxon>Kickxellomycotina</taxon>
        <taxon>Dimargaritomycetes</taxon>
        <taxon>Dimargaritales</taxon>
        <taxon>Dimargaritaceae</taxon>
        <taxon>Dimargaris</taxon>
    </lineage>
</organism>
<keyword evidence="4" id="KW-0234">DNA repair</keyword>
<proteinExistence type="inferred from homology"/>
<dbReference type="GO" id="GO:0140664">
    <property type="term" value="F:ATP-dependent DNA damage sensor activity"/>
    <property type="evidence" value="ECO:0007669"/>
    <property type="project" value="InterPro"/>
</dbReference>
<dbReference type="InterPro" id="IPR014721">
    <property type="entry name" value="Ribsml_uS5_D2-typ_fold_subgr"/>
</dbReference>
<dbReference type="InterPro" id="IPR014762">
    <property type="entry name" value="DNA_mismatch_repair_CS"/>
</dbReference>
<evidence type="ECO:0000256" key="6">
    <source>
        <dbReference type="SAM" id="MobiDB-lite"/>
    </source>
</evidence>
<keyword evidence="5" id="KW-0539">Nucleus</keyword>
<dbReference type="EMBL" id="ML002234">
    <property type="protein sequence ID" value="RKP39943.1"/>
    <property type="molecule type" value="Genomic_DNA"/>
</dbReference>
<dbReference type="InterPro" id="IPR020568">
    <property type="entry name" value="Ribosomal_Su5_D2-typ_SF"/>
</dbReference>
<feature type="compositionally biased region" description="Polar residues" evidence="6">
    <location>
        <begin position="423"/>
        <end position="433"/>
    </location>
</feature>
<dbReference type="Pfam" id="PF13589">
    <property type="entry name" value="HATPase_c_3"/>
    <property type="match status" value="1"/>
</dbReference>
<dbReference type="InterPro" id="IPR013507">
    <property type="entry name" value="DNA_mismatch_S5_2-like"/>
</dbReference>
<evidence type="ECO:0000259" key="7">
    <source>
        <dbReference type="SMART" id="SM01340"/>
    </source>
</evidence>
<comment type="similarity">
    <text evidence="2">Belongs to the DNA mismatch repair MutL/HexB family.</text>
</comment>
<evidence type="ECO:0000256" key="4">
    <source>
        <dbReference type="ARBA" id="ARBA00023204"/>
    </source>
</evidence>
<dbReference type="NCBIfam" id="TIGR00585">
    <property type="entry name" value="mutl"/>
    <property type="match status" value="1"/>
</dbReference>
<dbReference type="FunFam" id="3.30.230.10:FF:000014">
    <property type="entry name" value="DNA mismatch repair protein Mlh1"/>
    <property type="match status" value="1"/>
</dbReference>
<dbReference type="Proteomes" id="UP000268162">
    <property type="component" value="Unassembled WGS sequence"/>
</dbReference>
<dbReference type="Gene3D" id="3.30.565.10">
    <property type="entry name" value="Histidine kinase-like ATPase, C-terminal domain"/>
    <property type="match status" value="1"/>
</dbReference>
<dbReference type="STRING" id="215637.A0A4Q0A1I9"/>
<feature type="region of interest" description="Disordered" evidence="6">
    <location>
        <begin position="384"/>
        <end position="461"/>
    </location>
</feature>
<dbReference type="InterPro" id="IPR038973">
    <property type="entry name" value="MutL/Mlh/Pms-like"/>
</dbReference>
<evidence type="ECO:0000256" key="3">
    <source>
        <dbReference type="ARBA" id="ARBA00022763"/>
    </source>
</evidence>
<dbReference type="GO" id="GO:0032389">
    <property type="term" value="C:MutLalpha complex"/>
    <property type="evidence" value="ECO:0007669"/>
    <property type="project" value="TreeGrafter"/>
</dbReference>
<dbReference type="SUPFAM" id="SSF55874">
    <property type="entry name" value="ATPase domain of HSP90 chaperone/DNA topoisomerase II/histidine kinase"/>
    <property type="match status" value="1"/>
</dbReference>
<dbReference type="GO" id="GO:0030983">
    <property type="term" value="F:mismatched DNA binding"/>
    <property type="evidence" value="ECO:0007669"/>
    <property type="project" value="InterPro"/>
</dbReference>
<dbReference type="PROSITE" id="PS00058">
    <property type="entry name" value="DNA_MISMATCH_REPAIR_1"/>
    <property type="match status" value="1"/>
</dbReference>
<dbReference type="FunFam" id="3.30.565.10:FF:000109">
    <property type="entry name" value="Related to MLH1-DNA mismatch repair protein"/>
    <property type="match status" value="1"/>
</dbReference>
<evidence type="ECO:0000313" key="8">
    <source>
        <dbReference type="EMBL" id="RKP39943.1"/>
    </source>
</evidence>
<feature type="domain" description="DNA mismatch repair protein S5" evidence="7">
    <location>
        <begin position="234"/>
        <end position="353"/>
    </location>
</feature>
<evidence type="ECO:0000256" key="2">
    <source>
        <dbReference type="ARBA" id="ARBA00006082"/>
    </source>
</evidence>
<reference evidence="9" key="1">
    <citation type="journal article" date="2018" name="Nat. Microbiol.">
        <title>Leveraging single-cell genomics to expand the fungal tree of life.</title>
        <authorList>
            <person name="Ahrendt S.R."/>
            <person name="Quandt C.A."/>
            <person name="Ciobanu D."/>
            <person name="Clum A."/>
            <person name="Salamov A."/>
            <person name="Andreopoulos B."/>
            <person name="Cheng J.F."/>
            <person name="Woyke T."/>
            <person name="Pelin A."/>
            <person name="Henrissat B."/>
            <person name="Reynolds N.K."/>
            <person name="Benny G.L."/>
            <person name="Smith M.E."/>
            <person name="James T.Y."/>
            <person name="Grigoriev I.V."/>
        </authorList>
    </citation>
    <scope>NUCLEOTIDE SEQUENCE [LARGE SCALE GENOMIC DNA]</scope>
    <source>
        <strain evidence="9">RSA 468</strain>
    </source>
</reference>
<evidence type="ECO:0000313" key="9">
    <source>
        <dbReference type="Proteomes" id="UP000268162"/>
    </source>
</evidence>
<feature type="region of interest" description="Disordered" evidence="6">
    <location>
        <begin position="1"/>
        <end position="21"/>
    </location>
</feature>
<gene>
    <name evidence="8" type="ORF">BJ085DRAFT_14676</name>
</gene>
<dbReference type="AlphaFoldDB" id="A0A4Q0A1I9"/>
<dbReference type="InterPro" id="IPR032189">
    <property type="entry name" value="Mlh1_C"/>
</dbReference>
<dbReference type="GO" id="GO:0006298">
    <property type="term" value="P:mismatch repair"/>
    <property type="evidence" value="ECO:0007669"/>
    <property type="project" value="InterPro"/>
</dbReference>
<dbReference type="PANTHER" id="PTHR10073:SF12">
    <property type="entry name" value="DNA MISMATCH REPAIR PROTEIN MLH1"/>
    <property type="match status" value="1"/>
</dbReference>
<evidence type="ECO:0000256" key="5">
    <source>
        <dbReference type="ARBA" id="ARBA00023242"/>
    </source>
</evidence>
<dbReference type="SUPFAM" id="SSF54211">
    <property type="entry name" value="Ribosomal protein S5 domain 2-like"/>
    <property type="match status" value="1"/>
</dbReference>
<keyword evidence="9" id="KW-1185">Reference proteome</keyword>
<dbReference type="Gene3D" id="3.30.230.10">
    <property type="match status" value="1"/>
</dbReference>
<dbReference type="GO" id="GO:0005524">
    <property type="term" value="F:ATP binding"/>
    <property type="evidence" value="ECO:0007669"/>
    <property type="project" value="InterPro"/>
</dbReference>
<dbReference type="Pfam" id="PF01119">
    <property type="entry name" value="DNA_mis_repair"/>
    <property type="match status" value="1"/>
</dbReference>